<reference evidence="2" key="1">
    <citation type="journal article" date="2021" name="Proc. Natl. Acad. Sci. U.S.A.">
        <title>A Catalog of Tens of Thousands of Viruses from Human Metagenomes Reveals Hidden Associations with Chronic Diseases.</title>
        <authorList>
            <person name="Tisza M.J."/>
            <person name="Buck C.B."/>
        </authorList>
    </citation>
    <scope>NUCLEOTIDE SEQUENCE</scope>
    <source>
        <strain evidence="2">CtsIQ24</strain>
    </source>
</reference>
<feature type="region of interest" description="Disordered" evidence="1">
    <location>
        <begin position="18"/>
        <end position="39"/>
    </location>
</feature>
<sequence>MEIDKLIKRLKSLHNALKEEGGQAMSMTREEAVERREQK</sequence>
<feature type="compositionally biased region" description="Basic and acidic residues" evidence="1">
    <location>
        <begin position="28"/>
        <end position="39"/>
    </location>
</feature>
<proteinExistence type="predicted"/>
<organism evidence="2">
    <name type="scientific">Siphoviridae sp. ctsIQ24</name>
    <dbReference type="NCBI Taxonomy" id="2826484"/>
    <lineage>
        <taxon>Viruses</taxon>
        <taxon>Duplodnaviria</taxon>
        <taxon>Heunggongvirae</taxon>
        <taxon>Uroviricota</taxon>
        <taxon>Caudoviricetes</taxon>
    </lineage>
</organism>
<accession>A0A8S5MPM6</accession>
<dbReference type="EMBL" id="BK014953">
    <property type="protein sequence ID" value="DAD84176.1"/>
    <property type="molecule type" value="Genomic_DNA"/>
</dbReference>
<protein>
    <submittedName>
        <fullName evidence="2">Uncharacterized protein</fullName>
    </submittedName>
</protein>
<evidence type="ECO:0000313" key="2">
    <source>
        <dbReference type="EMBL" id="DAD84176.1"/>
    </source>
</evidence>
<name>A0A8S5MPM6_9CAUD</name>
<evidence type="ECO:0000256" key="1">
    <source>
        <dbReference type="SAM" id="MobiDB-lite"/>
    </source>
</evidence>